<dbReference type="Proteomes" id="UP001501508">
    <property type="component" value="Unassembled WGS sequence"/>
</dbReference>
<keyword evidence="3" id="KW-1185">Reference proteome</keyword>
<feature type="chain" id="PRO_5046931489" evidence="1">
    <location>
        <begin position="19"/>
        <end position="222"/>
    </location>
</feature>
<evidence type="ECO:0000256" key="1">
    <source>
        <dbReference type="SAM" id="SignalP"/>
    </source>
</evidence>
<feature type="signal peptide" evidence="1">
    <location>
        <begin position="1"/>
        <end position="18"/>
    </location>
</feature>
<name>A0ABP8LT28_9BACT</name>
<evidence type="ECO:0000313" key="2">
    <source>
        <dbReference type="EMBL" id="GAA4434641.1"/>
    </source>
</evidence>
<sequence length="222" mass="24308">MKALLLLLLFWANVPLVAQKRIEEKLRVKPGQKVELDLKFADSIRVKYWDQPEVSVVILVTINDGKLNDALTVKTSETESAVKLAVDLDKRLVNQSKSGAAPGEKDMPQITSTDILYDVYLPRNAPLDLSTINGNVLLDGAGAPVMAKSISGFVDMSWPDPLGANLFLKSITGEVYSNLAIEFKGKVKNNPMVGYNILGKAKDGGPMVHLESVSNNVYLRKK</sequence>
<gene>
    <name evidence="2" type="ORF">GCM10023091_09900</name>
</gene>
<accession>A0ABP8LT28</accession>
<dbReference type="RefSeq" id="WP_345026967.1">
    <property type="nucleotide sequence ID" value="NZ_BAABEY010000011.1"/>
</dbReference>
<protein>
    <submittedName>
        <fullName evidence="2">Uncharacterized protein</fullName>
    </submittedName>
</protein>
<comment type="caution">
    <text evidence="2">The sequence shown here is derived from an EMBL/GenBank/DDBJ whole genome shotgun (WGS) entry which is preliminary data.</text>
</comment>
<organism evidence="2 3">
    <name type="scientific">Ravibacter arvi</name>
    <dbReference type="NCBI Taxonomy" id="2051041"/>
    <lineage>
        <taxon>Bacteria</taxon>
        <taxon>Pseudomonadati</taxon>
        <taxon>Bacteroidota</taxon>
        <taxon>Cytophagia</taxon>
        <taxon>Cytophagales</taxon>
        <taxon>Spirosomataceae</taxon>
        <taxon>Ravibacter</taxon>
    </lineage>
</organism>
<proteinExistence type="predicted"/>
<evidence type="ECO:0000313" key="3">
    <source>
        <dbReference type="Proteomes" id="UP001501508"/>
    </source>
</evidence>
<dbReference type="EMBL" id="BAABEY010000011">
    <property type="protein sequence ID" value="GAA4434641.1"/>
    <property type="molecule type" value="Genomic_DNA"/>
</dbReference>
<keyword evidence="1" id="KW-0732">Signal</keyword>
<reference evidence="3" key="1">
    <citation type="journal article" date="2019" name="Int. J. Syst. Evol. Microbiol.">
        <title>The Global Catalogue of Microorganisms (GCM) 10K type strain sequencing project: providing services to taxonomists for standard genome sequencing and annotation.</title>
        <authorList>
            <consortium name="The Broad Institute Genomics Platform"/>
            <consortium name="The Broad Institute Genome Sequencing Center for Infectious Disease"/>
            <person name="Wu L."/>
            <person name="Ma J."/>
        </authorList>
    </citation>
    <scope>NUCLEOTIDE SEQUENCE [LARGE SCALE GENOMIC DNA]</scope>
    <source>
        <strain evidence="3">JCM 31920</strain>
    </source>
</reference>